<feature type="domain" description="Peptidase S9 prolyl oligopeptidase catalytic" evidence="2">
    <location>
        <begin position="236"/>
        <end position="325"/>
    </location>
</feature>
<dbReference type="Pfam" id="PF12146">
    <property type="entry name" value="Hydrolase_4"/>
    <property type="match status" value="1"/>
</dbReference>
<dbReference type="InterPro" id="IPR029058">
    <property type="entry name" value="AB_hydrolase_fold"/>
</dbReference>
<name>A0A1F5IRB5_9BACT</name>
<dbReference type="SUPFAM" id="SSF53474">
    <property type="entry name" value="alpha/beta-Hydrolases"/>
    <property type="match status" value="1"/>
</dbReference>
<gene>
    <name evidence="4" type="ORF">A2871_02440</name>
</gene>
<dbReference type="PANTHER" id="PTHR22946">
    <property type="entry name" value="DIENELACTONE HYDROLASE DOMAIN-CONTAINING PROTEIN-RELATED"/>
    <property type="match status" value="1"/>
</dbReference>
<sequence length="326" mass="36297">MVFIKTSENSSPLVSPGSFVIKQPKTDLHPLQISEMRKKEYPGSEVTIEKDLGSGSNYRQYLASYKSEGLKIYSLLTVPQGNPPIDGWPVIIFNHGYIPPAEYTTTGRYVAYTAAFSRNGYIVFKPDYRGHGDSEGNPEGAYYSTAYTIDVLNAVSSIKKSPGANPDKIGMWGHSMGGSITLRSMVVTKDIKVGVIWAGVVASYDDMIKNWRRAVPFMLSESERVIRRPGRQALIDKYGDTDKNPEFWQSISPINFTRDISGPLQLHHGTSDSEVPLLFSERLNEAMKTAGLAVEFYTYEGDDHNLSGNLTVALNRSVEFFDKILK</sequence>
<evidence type="ECO:0000259" key="2">
    <source>
        <dbReference type="Pfam" id="PF00326"/>
    </source>
</evidence>
<evidence type="ECO:0000259" key="3">
    <source>
        <dbReference type="Pfam" id="PF12146"/>
    </source>
</evidence>
<dbReference type="InterPro" id="IPR050261">
    <property type="entry name" value="FrsA_esterase"/>
</dbReference>
<dbReference type="Gene3D" id="3.40.50.1820">
    <property type="entry name" value="alpha/beta hydrolase"/>
    <property type="match status" value="1"/>
</dbReference>
<dbReference type="InterPro" id="IPR001375">
    <property type="entry name" value="Peptidase_S9_cat"/>
</dbReference>
<evidence type="ECO:0000313" key="4">
    <source>
        <dbReference type="EMBL" id="OGE18903.1"/>
    </source>
</evidence>
<dbReference type="Pfam" id="PF00326">
    <property type="entry name" value="Peptidase_S9"/>
    <property type="match status" value="1"/>
</dbReference>
<comment type="caution">
    <text evidence="4">The sequence shown here is derived from an EMBL/GenBank/DDBJ whole genome shotgun (WGS) entry which is preliminary data.</text>
</comment>
<dbReference type="Proteomes" id="UP000176336">
    <property type="component" value="Unassembled WGS sequence"/>
</dbReference>
<dbReference type="InterPro" id="IPR022742">
    <property type="entry name" value="Hydrolase_4"/>
</dbReference>
<accession>A0A1F5IRB5</accession>
<evidence type="ECO:0000313" key="5">
    <source>
        <dbReference type="Proteomes" id="UP000176336"/>
    </source>
</evidence>
<keyword evidence="1" id="KW-0378">Hydrolase</keyword>
<dbReference type="GO" id="GO:0052689">
    <property type="term" value="F:carboxylic ester hydrolase activity"/>
    <property type="evidence" value="ECO:0007669"/>
    <property type="project" value="UniProtKB-ARBA"/>
</dbReference>
<dbReference type="PANTHER" id="PTHR22946:SF9">
    <property type="entry name" value="POLYKETIDE TRANSFERASE AF380"/>
    <property type="match status" value="1"/>
</dbReference>
<dbReference type="AlphaFoldDB" id="A0A1F5IRB5"/>
<evidence type="ECO:0000256" key="1">
    <source>
        <dbReference type="ARBA" id="ARBA00022801"/>
    </source>
</evidence>
<organism evidence="4 5">
    <name type="scientific">Candidatus Daviesbacteria bacterium RIFCSPHIGHO2_01_FULL_41_23</name>
    <dbReference type="NCBI Taxonomy" id="1797764"/>
    <lineage>
        <taxon>Bacteria</taxon>
        <taxon>Candidatus Daviesiibacteriota</taxon>
    </lineage>
</organism>
<reference evidence="4 5" key="1">
    <citation type="journal article" date="2016" name="Nat. Commun.">
        <title>Thousands of microbial genomes shed light on interconnected biogeochemical processes in an aquifer system.</title>
        <authorList>
            <person name="Anantharaman K."/>
            <person name="Brown C.T."/>
            <person name="Hug L.A."/>
            <person name="Sharon I."/>
            <person name="Castelle C.J."/>
            <person name="Probst A.J."/>
            <person name="Thomas B.C."/>
            <person name="Singh A."/>
            <person name="Wilkins M.J."/>
            <person name="Karaoz U."/>
            <person name="Brodie E.L."/>
            <person name="Williams K.H."/>
            <person name="Hubbard S.S."/>
            <person name="Banfield J.F."/>
        </authorList>
    </citation>
    <scope>NUCLEOTIDE SEQUENCE [LARGE SCALE GENOMIC DNA]</scope>
</reference>
<protein>
    <submittedName>
        <fullName evidence="4">Peptidase</fullName>
    </submittedName>
</protein>
<proteinExistence type="predicted"/>
<dbReference type="EMBL" id="MFCR01000008">
    <property type="protein sequence ID" value="OGE18903.1"/>
    <property type="molecule type" value="Genomic_DNA"/>
</dbReference>
<feature type="domain" description="Serine aminopeptidase S33" evidence="3">
    <location>
        <begin position="91"/>
        <end position="217"/>
    </location>
</feature>